<comment type="caution">
    <text evidence="2">The sequence shown here is derived from an EMBL/GenBank/DDBJ whole genome shotgun (WGS) entry which is preliminary data.</text>
</comment>
<protein>
    <recommendedName>
        <fullName evidence="1">Carrier domain-containing protein</fullName>
    </recommendedName>
</protein>
<accession>A0A3E0WLD7</accession>
<proteinExistence type="predicted"/>
<dbReference type="Pfam" id="PF00550">
    <property type="entry name" value="PP-binding"/>
    <property type="match status" value="1"/>
</dbReference>
<dbReference type="AlphaFoldDB" id="A0A3E0WLD7"/>
<dbReference type="Proteomes" id="UP000256488">
    <property type="component" value="Unassembled WGS sequence"/>
</dbReference>
<evidence type="ECO:0000313" key="3">
    <source>
        <dbReference type="Proteomes" id="UP000256488"/>
    </source>
</evidence>
<dbReference type="Gene3D" id="1.10.1200.10">
    <property type="entry name" value="ACP-like"/>
    <property type="match status" value="1"/>
</dbReference>
<reference evidence="2 3" key="1">
    <citation type="submission" date="2017-05" db="EMBL/GenBank/DDBJ databases">
        <title>Virgibacillus sp. AK90 isolated from a saltern of Kakinada, India.</title>
        <authorList>
            <person name="Gupta V."/>
            <person name="Sidhu C."/>
            <person name="Korpole S."/>
            <person name="Pinnaka A.K."/>
        </authorList>
    </citation>
    <scope>NUCLEOTIDE SEQUENCE [LARGE SCALE GENOMIC DNA]</scope>
    <source>
        <strain evidence="2 3">AK90</strain>
    </source>
</reference>
<sequence length="75" mass="8511">MIVEQLSLDISPDLITEDQPLFGRGLELDSIDTLEIAVGLQDKFDVNMTDDNMEYLGSVNKIADYVEMKREMDNV</sequence>
<dbReference type="EMBL" id="NFZX01000048">
    <property type="protein sequence ID" value="RFA32971.1"/>
    <property type="molecule type" value="Genomic_DNA"/>
</dbReference>
<feature type="domain" description="Carrier" evidence="1">
    <location>
        <begin position="1"/>
        <end position="70"/>
    </location>
</feature>
<dbReference type="InterPro" id="IPR009081">
    <property type="entry name" value="PP-bd_ACP"/>
</dbReference>
<name>A0A3E0WLD7_9BACI</name>
<dbReference type="SUPFAM" id="SSF47336">
    <property type="entry name" value="ACP-like"/>
    <property type="match status" value="1"/>
</dbReference>
<dbReference type="PROSITE" id="PS50075">
    <property type="entry name" value="CARRIER"/>
    <property type="match status" value="1"/>
</dbReference>
<evidence type="ECO:0000313" key="2">
    <source>
        <dbReference type="EMBL" id="RFA32971.1"/>
    </source>
</evidence>
<evidence type="ECO:0000259" key="1">
    <source>
        <dbReference type="PROSITE" id="PS50075"/>
    </source>
</evidence>
<dbReference type="InterPro" id="IPR036736">
    <property type="entry name" value="ACP-like_sf"/>
</dbReference>
<organism evidence="2 3">
    <name type="scientific">Virgibacillus dokdonensis</name>
    <dbReference type="NCBI Taxonomy" id="302167"/>
    <lineage>
        <taxon>Bacteria</taxon>
        <taxon>Bacillati</taxon>
        <taxon>Bacillota</taxon>
        <taxon>Bacilli</taxon>
        <taxon>Bacillales</taxon>
        <taxon>Bacillaceae</taxon>
        <taxon>Virgibacillus</taxon>
    </lineage>
</organism>
<gene>
    <name evidence="2" type="ORF">CAI16_16490</name>
</gene>